<evidence type="ECO:0000313" key="3">
    <source>
        <dbReference type="EMBL" id="KYJ86320.1"/>
    </source>
</evidence>
<organism evidence="3 4">
    <name type="scientific">Sulfurovum riftiae</name>
    <dbReference type="NCBI Taxonomy" id="1630136"/>
    <lineage>
        <taxon>Bacteria</taxon>
        <taxon>Pseudomonadati</taxon>
        <taxon>Campylobacterota</taxon>
        <taxon>Epsilonproteobacteria</taxon>
        <taxon>Campylobacterales</taxon>
        <taxon>Sulfurovaceae</taxon>
        <taxon>Sulfurovum</taxon>
    </lineage>
</organism>
<dbReference type="InterPro" id="IPR051199">
    <property type="entry name" value="LPS_LOS_Heptosyltrfase"/>
</dbReference>
<dbReference type="EMBL" id="LNKT01000034">
    <property type="protein sequence ID" value="KYJ86320.1"/>
    <property type="molecule type" value="Genomic_DNA"/>
</dbReference>
<dbReference type="InterPro" id="IPR011916">
    <property type="entry name" value="LipoPS_heptosylTferase-III"/>
</dbReference>
<reference evidence="3 4" key="1">
    <citation type="submission" date="2015-11" db="EMBL/GenBank/DDBJ databases">
        <title>Draft genome of Sulfurovum riftiae 1812E, a member of the Epsilonproteobacteria isolated from the tube of the deep-sea hydrothermal vent tubewom Riftia pachyptila.</title>
        <authorList>
            <person name="Vetriani C."/>
            <person name="Giovannelli D."/>
        </authorList>
    </citation>
    <scope>NUCLEOTIDE SEQUENCE [LARGE SCALE GENOMIC DNA]</scope>
    <source>
        <strain evidence="3 4">1812E</strain>
    </source>
</reference>
<dbReference type="CDD" id="cd03789">
    <property type="entry name" value="GT9_LPS_heptosyltransferase"/>
    <property type="match status" value="1"/>
</dbReference>
<evidence type="ECO:0000313" key="4">
    <source>
        <dbReference type="Proteomes" id="UP000075359"/>
    </source>
</evidence>
<gene>
    <name evidence="3" type="ORF">AS592_05865</name>
</gene>
<dbReference type="GO" id="GO:0009244">
    <property type="term" value="P:lipopolysaccharide core region biosynthetic process"/>
    <property type="evidence" value="ECO:0007669"/>
    <property type="project" value="TreeGrafter"/>
</dbReference>
<dbReference type="PANTHER" id="PTHR30160:SF1">
    <property type="entry name" value="LIPOPOLYSACCHARIDE 1,2-N-ACETYLGLUCOSAMINETRANSFERASE-RELATED"/>
    <property type="match status" value="1"/>
</dbReference>
<evidence type="ECO:0000256" key="1">
    <source>
        <dbReference type="ARBA" id="ARBA00022676"/>
    </source>
</evidence>
<dbReference type="NCBIfam" id="TIGR02201">
    <property type="entry name" value="heptsyl_trn_III"/>
    <property type="match status" value="1"/>
</dbReference>
<dbReference type="GO" id="GO:0005829">
    <property type="term" value="C:cytosol"/>
    <property type="evidence" value="ECO:0007669"/>
    <property type="project" value="TreeGrafter"/>
</dbReference>
<dbReference type="Pfam" id="PF01075">
    <property type="entry name" value="Glyco_transf_9"/>
    <property type="match status" value="1"/>
</dbReference>
<name>A0A151CFL2_9BACT</name>
<dbReference type="PANTHER" id="PTHR30160">
    <property type="entry name" value="TETRAACYLDISACCHARIDE 4'-KINASE-RELATED"/>
    <property type="match status" value="1"/>
</dbReference>
<keyword evidence="2 3" id="KW-0808">Transferase</keyword>
<comment type="caution">
    <text evidence="3">The sequence shown here is derived from an EMBL/GenBank/DDBJ whole genome shotgun (WGS) entry which is preliminary data.</text>
</comment>
<dbReference type="InterPro" id="IPR002201">
    <property type="entry name" value="Glyco_trans_9"/>
</dbReference>
<dbReference type="SUPFAM" id="SSF53756">
    <property type="entry name" value="UDP-Glycosyltransferase/glycogen phosphorylase"/>
    <property type="match status" value="1"/>
</dbReference>
<proteinExistence type="predicted"/>
<dbReference type="AlphaFoldDB" id="A0A151CFL2"/>
<keyword evidence="1" id="KW-0328">Glycosyltransferase</keyword>
<dbReference type="Gene3D" id="3.40.50.2000">
    <property type="entry name" value="Glycogen Phosphorylase B"/>
    <property type="match status" value="2"/>
</dbReference>
<dbReference type="OrthoDB" id="9760688at2"/>
<keyword evidence="4" id="KW-1185">Reference proteome</keyword>
<dbReference type="RefSeq" id="WP_067331188.1">
    <property type="nucleotide sequence ID" value="NZ_LNKT01000034.1"/>
</dbReference>
<dbReference type="STRING" id="1630136.AS592_05865"/>
<evidence type="ECO:0000256" key="2">
    <source>
        <dbReference type="ARBA" id="ARBA00022679"/>
    </source>
</evidence>
<dbReference type="GO" id="GO:0008713">
    <property type="term" value="F:ADP-heptose-lipopolysaccharide heptosyltransferase activity"/>
    <property type="evidence" value="ECO:0007669"/>
    <property type="project" value="TreeGrafter"/>
</dbReference>
<accession>A0A151CFL2</accession>
<sequence>MKILVIKFMHIGDVLLITPLLKNLKYYFPDAQIDAALNKGTEEMVTENPNVGKIHIYDRTKIKRLSLFRRLKAELDFAMEIRHENYDMVINLTSGDRGLLTALFSGAKERISFLSSKNTFLNRFVTRPLSRLQLRHWVDINLDALRILEKEPKEKKVEIFWKEDVANTIDELLEQNALKEKQFIHFHPVSRWLFKCIDDRVAAEIIDFCQGTLHLPVVITAAPIDEEKQKVNDILALCKTTPLDLTGKLSLKETAAINKRSLMYVGVDTAIMHISAANDVPVLAFFGPSIPYAWGPWDNTFMENQYISYRGNQSMGKHTILQKQWECVPCDAKGCHDSGISDCLMQMDIEEIKAYIVKKAKGQL</sequence>
<dbReference type="Proteomes" id="UP000075359">
    <property type="component" value="Unassembled WGS sequence"/>
</dbReference>
<protein>
    <submittedName>
        <fullName evidence="3">Heptosyltransferase</fullName>
    </submittedName>
</protein>